<dbReference type="eggNOG" id="COG5340">
    <property type="taxonomic scope" value="Bacteria"/>
</dbReference>
<organism evidence="1 2">
    <name type="scientific">Knoellia subterranea KCTC 19937</name>
    <dbReference type="NCBI Taxonomy" id="1385521"/>
    <lineage>
        <taxon>Bacteria</taxon>
        <taxon>Bacillati</taxon>
        <taxon>Actinomycetota</taxon>
        <taxon>Actinomycetes</taxon>
        <taxon>Micrococcales</taxon>
        <taxon>Intrasporangiaceae</taxon>
        <taxon>Knoellia</taxon>
    </lineage>
</organism>
<sequence length="349" mass="39185">MNSLEHLPQPFARSDVLAADLSPRHVSRAVASGTLCVVANRLYAVREFWEVQAAWVQHRLLTEAAVRLTKDAIVSHASDAALRGWPHPTHPPTRVTMTLMGDERTLRADSWRRFVRAATPYAHVEIRDGVPRMIPARTVLDCARQLHPRDGLAIADGALRSGKVSYADLLAMRRFQRRWPGVTRSNDILMLADGRRENWLESASAWAAHRWGMPIGVPQVNVLDPDGRLVGRPDALWAEEGVVGEADGVQKYLLDGATPDAVQARLDQEKVREEGFTELGLQVVRWAPRDAIDGDEIQSRFMAVADRSGRVQAQFMCSCCDRPLADCAVEEHLRGWRRLLTEEFARKVW</sequence>
<proteinExistence type="predicted"/>
<dbReference type="Proteomes" id="UP000030011">
    <property type="component" value="Unassembled WGS sequence"/>
</dbReference>
<dbReference type="EMBL" id="AVPK01000017">
    <property type="protein sequence ID" value="KGN35674.1"/>
    <property type="molecule type" value="Genomic_DNA"/>
</dbReference>
<dbReference type="AlphaFoldDB" id="A0A0A0JFX3"/>
<gene>
    <name evidence="1" type="ORF">N803_06285</name>
</gene>
<reference evidence="1 2" key="1">
    <citation type="submission" date="2013-08" db="EMBL/GenBank/DDBJ databases">
        <title>The genome sequence of Knoellia subterranea.</title>
        <authorList>
            <person name="Zhu W."/>
            <person name="Wang G."/>
        </authorList>
    </citation>
    <scope>NUCLEOTIDE SEQUENCE [LARGE SCALE GENOMIC DNA]</scope>
    <source>
        <strain evidence="1 2">KCTC 19937</strain>
    </source>
</reference>
<evidence type="ECO:0000313" key="1">
    <source>
        <dbReference type="EMBL" id="KGN35674.1"/>
    </source>
</evidence>
<protein>
    <submittedName>
        <fullName evidence="1">Uncharacterized protein</fullName>
    </submittedName>
</protein>
<accession>A0A0A0JFX3</accession>
<comment type="caution">
    <text evidence="1">The sequence shown here is derived from an EMBL/GenBank/DDBJ whole genome shotgun (WGS) entry which is preliminary data.</text>
</comment>
<evidence type="ECO:0000313" key="2">
    <source>
        <dbReference type="Proteomes" id="UP000030011"/>
    </source>
</evidence>
<name>A0A0A0JFX3_9MICO</name>
<dbReference type="STRING" id="1385521.N803_06285"/>
<keyword evidence="2" id="KW-1185">Reference proteome</keyword>